<dbReference type="EMBL" id="LAZR01011131">
    <property type="protein sequence ID" value="KKM63268.1"/>
    <property type="molecule type" value="Genomic_DNA"/>
</dbReference>
<sequence>MLSSNHDILVTTPINQIKHAAREAAACIKHGGGYYFRKFARLPKLLRTGETKIFYVEDGYIRGFGVVTNTAWRGYMTDEVSGEEWGAGYYIAIPADTWTWIRPIPYKGFQGFRYWAGQKYEVVGNWLDPMPEAEG</sequence>
<evidence type="ECO:0000313" key="1">
    <source>
        <dbReference type="EMBL" id="KKM63268.1"/>
    </source>
</evidence>
<gene>
    <name evidence="1" type="ORF">LCGC14_1513170</name>
</gene>
<dbReference type="AlphaFoldDB" id="A0A0F9J141"/>
<name>A0A0F9J141_9ZZZZ</name>
<organism evidence="1">
    <name type="scientific">marine sediment metagenome</name>
    <dbReference type="NCBI Taxonomy" id="412755"/>
    <lineage>
        <taxon>unclassified sequences</taxon>
        <taxon>metagenomes</taxon>
        <taxon>ecological metagenomes</taxon>
    </lineage>
</organism>
<comment type="caution">
    <text evidence="1">The sequence shown here is derived from an EMBL/GenBank/DDBJ whole genome shotgun (WGS) entry which is preliminary data.</text>
</comment>
<reference evidence="1" key="1">
    <citation type="journal article" date="2015" name="Nature">
        <title>Complex archaea that bridge the gap between prokaryotes and eukaryotes.</title>
        <authorList>
            <person name="Spang A."/>
            <person name="Saw J.H."/>
            <person name="Jorgensen S.L."/>
            <person name="Zaremba-Niedzwiedzka K."/>
            <person name="Martijn J."/>
            <person name="Lind A.E."/>
            <person name="van Eijk R."/>
            <person name="Schleper C."/>
            <person name="Guy L."/>
            <person name="Ettema T.J."/>
        </authorList>
    </citation>
    <scope>NUCLEOTIDE SEQUENCE</scope>
</reference>
<accession>A0A0F9J141</accession>
<protein>
    <submittedName>
        <fullName evidence="1">Uncharacterized protein</fullName>
    </submittedName>
</protein>
<proteinExistence type="predicted"/>